<accession>A0AAW3ZVQ5</accession>
<dbReference type="EMBL" id="LIWG01000013">
    <property type="protein sequence ID" value="MBE3608769.1"/>
    <property type="molecule type" value="Genomic_DNA"/>
</dbReference>
<comment type="caution">
    <text evidence="3">The sequence shown here is derived from an EMBL/GenBank/DDBJ whole genome shotgun (WGS) entry which is preliminary data.</text>
</comment>
<feature type="coiled-coil region" evidence="1">
    <location>
        <begin position="89"/>
        <end position="146"/>
    </location>
</feature>
<reference evidence="3 4" key="1">
    <citation type="submission" date="2015-08" db="EMBL/GenBank/DDBJ databases">
        <title>Comparative genomics of the Campylobacter concisus group.</title>
        <authorList>
            <person name="Yee E."/>
            <person name="Chapman M.H."/>
            <person name="Huynh S."/>
            <person name="Bono J.L."/>
            <person name="On S.L."/>
            <person name="St Leger J."/>
            <person name="Foster G."/>
            <person name="Parker C.T."/>
            <person name="Miller W.G."/>
        </authorList>
    </citation>
    <scope>NUCLEOTIDE SEQUENCE [LARGE SCALE GENOMIC DNA]</scope>
    <source>
        <strain evidence="3 4">RM9337</strain>
    </source>
</reference>
<evidence type="ECO:0000313" key="4">
    <source>
        <dbReference type="Proteomes" id="UP000650616"/>
    </source>
</evidence>
<protein>
    <submittedName>
        <fullName evidence="3">Uncharacterized protein</fullName>
    </submittedName>
</protein>
<keyword evidence="1" id="KW-0175">Coiled coil</keyword>
<name>A0AAW3ZVQ5_9BACT</name>
<dbReference type="AlphaFoldDB" id="A0AAW3ZVQ5"/>
<gene>
    <name evidence="3" type="ORF">CCAL9337_08560</name>
</gene>
<organism evidence="3 4">
    <name type="scientific">Campylobacter californiensis</name>
    <dbReference type="NCBI Taxonomy" id="1032243"/>
    <lineage>
        <taxon>Bacteria</taxon>
        <taxon>Pseudomonadati</taxon>
        <taxon>Campylobacterota</taxon>
        <taxon>Epsilonproteobacteria</taxon>
        <taxon>Campylobacterales</taxon>
        <taxon>Campylobacteraceae</taxon>
        <taxon>Campylobacter</taxon>
    </lineage>
</organism>
<proteinExistence type="predicted"/>
<feature type="region of interest" description="Disordered" evidence="2">
    <location>
        <begin position="354"/>
        <end position="405"/>
    </location>
</feature>
<keyword evidence="4" id="KW-1185">Reference proteome</keyword>
<evidence type="ECO:0000313" key="3">
    <source>
        <dbReference type="EMBL" id="MBE3608769.1"/>
    </source>
</evidence>
<evidence type="ECO:0000256" key="2">
    <source>
        <dbReference type="SAM" id="MobiDB-lite"/>
    </source>
</evidence>
<dbReference type="RefSeq" id="WP_170017119.1">
    <property type="nucleotide sequence ID" value="NZ_CP012545.1"/>
</dbReference>
<sequence>MAYFNPNRVAFNYNTNMIDAVGAVGRSLWDIYKTNVEKNQNQMKLDEQERSNKAQETHNANVLNATEAWRKTQQENSEREFKFKQEADARDYALKQQQLNAQIQAQNENRAFNQWYKNQILQSQQNENLRRQQEVQAKAAQEALNRTMLFNQMGGVLPKELENASPQVISAYQEAFLNPNAVKMREAEAKAAQELQANPLKNLPVGTQNRLNNAKTLLDRYVPYANDLVANESQISGGIDNLTAPLGKALGLNSDAIAGLYADAEAIADMERAYTKGGGNQAKISALKQITPVNTLFSTTLSGVASRIDNQLSAYNEVIKMLEAQGNYSGVKLLEEQKNELIERLPKEITPFLQKRADTGQKTSSVEEQFKKRAQQQTQTQSFHDQMDENGGYYSGGINPLDEDW</sequence>
<dbReference type="Proteomes" id="UP000650616">
    <property type="component" value="Unassembled WGS sequence"/>
</dbReference>
<evidence type="ECO:0000256" key="1">
    <source>
        <dbReference type="SAM" id="Coils"/>
    </source>
</evidence>